<dbReference type="Pfam" id="PF18803">
    <property type="entry name" value="CxC2"/>
    <property type="match status" value="1"/>
</dbReference>
<gene>
    <name evidence="3" type="ORF">LACBIDRAFT_322486</name>
</gene>
<organism evidence="4">
    <name type="scientific">Laccaria bicolor (strain S238N-H82 / ATCC MYA-4686)</name>
    <name type="common">Bicoloured deceiver</name>
    <name type="synonym">Laccaria laccata var. bicolor</name>
    <dbReference type="NCBI Taxonomy" id="486041"/>
    <lineage>
        <taxon>Eukaryota</taxon>
        <taxon>Fungi</taxon>
        <taxon>Dikarya</taxon>
        <taxon>Basidiomycota</taxon>
        <taxon>Agaricomycotina</taxon>
        <taxon>Agaricomycetes</taxon>
        <taxon>Agaricomycetidae</taxon>
        <taxon>Agaricales</taxon>
        <taxon>Agaricineae</taxon>
        <taxon>Hydnangiaceae</taxon>
        <taxon>Laccaria</taxon>
    </lineage>
</organism>
<evidence type="ECO:0000259" key="2">
    <source>
        <dbReference type="Pfam" id="PF18803"/>
    </source>
</evidence>
<feature type="region of interest" description="Disordered" evidence="1">
    <location>
        <begin position="42"/>
        <end position="68"/>
    </location>
</feature>
<proteinExistence type="predicted"/>
<dbReference type="InterPro" id="IPR041457">
    <property type="entry name" value="CxC2_KDZ-assoc"/>
</dbReference>
<dbReference type="Proteomes" id="UP000001194">
    <property type="component" value="Unassembled WGS sequence"/>
</dbReference>
<dbReference type="InterPro" id="IPR040521">
    <property type="entry name" value="KDZ"/>
</dbReference>
<dbReference type="GeneID" id="6071444"/>
<dbReference type="InParanoid" id="B0CWG6"/>
<dbReference type="Pfam" id="PF18758">
    <property type="entry name" value="KDZ"/>
    <property type="match status" value="1"/>
</dbReference>
<dbReference type="OrthoDB" id="3149508at2759"/>
<dbReference type="EMBL" id="DS547093">
    <property type="protein sequence ID" value="EDR13065.1"/>
    <property type="molecule type" value="Genomic_DNA"/>
</dbReference>
<sequence>MHTMKQSHPATHNITTNAGCETTTFALPNIPQLLARHLPQDLTPLPSESLQPDEMKSSQPEDDFSRKKTQTSKLLESFIAIIPCLIQNMLIHEANLVASDTCSCGKGKHLVQCDDCTAYSTSYISRLRPEGYAHQLGHHSASCPNPASQSMILFQAIDTDGIHETKIRFCGCADVDQVDQLMKERLFPATVDRPTMAFTFNILKQFHIHHLESKESAYDFIGALQRLTDNAFAHEVANPYSQFRPSWWKQTPAEFCHLNQTQDTADWNHHANKFAKNIDPDDVSLFTGKAYFPDEAEYQQYLLDLQKKPAPPEEKTACAHLNAVNKQNRKKFKNMDITGIVNIQCLHVFIKSSVDLQLGEKFANTDYALAHSIRQHWNRGTTTIDADFLTSCNHLVSYDISCAYWVKAVDHFQQHFPDLVSDIEQIRWLIPLVHVQNHKDNCMYCFVSAYILNASHFHGETAEHYWAESNQLGRQMNNGHH</sequence>
<feature type="domain" description="CxC2-like cysteine cluster KDZ transposase-associated" evidence="2">
    <location>
        <begin position="130"/>
        <end position="231"/>
    </location>
</feature>
<dbReference type="KEGG" id="lbc:LACBIDRAFT_322486"/>
<evidence type="ECO:0000256" key="1">
    <source>
        <dbReference type="SAM" id="MobiDB-lite"/>
    </source>
</evidence>
<dbReference type="HOGENOM" id="CLU_003703_12_3_1"/>
<evidence type="ECO:0000313" key="3">
    <source>
        <dbReference type="EMBL" id="EDR13065.1"/>
    </source>
</evidence>
<protein>
    <submittedName>
        <fullName evidence="3">Predicted protein</fullName>
    </submittedName>
</protein>
<accession>B0CWG6</accession>
<keyword evidence="4" id="KW-1185">Reference proteome</keyword>
<dbReference type="RefSeq" id="XP_001875563.1">
    <property type="nucleotide sequence ID" value="XM_001875528.1"/>
</dbReference>
<evidence type="ECO:0000313" key="4">
    <source>
        <dbReference type="Proteomes" id="UP000001194"/>
    </source>
</evidence>
<reference evidence="3 4" key="1">
    <citation type="journal article" date="2008" name="Nature">
        <title>The genome of Laccaria bicolor provides insights into mycorrhizal symbiosis.</title>
        <authorList>
            <person name="Martin F."/>
            <person name="Aerts A."/>
            <person name="Ahren D."/>
            <person name="Brun A."/>
            <person name="Danchin E.G.J."/>
            <person name="Duchaussoy F."/>
            <person name="Gibon J."/>
            <person name="Kohler A."/>
            <person name="Lindquist E."/>
            <person name="Pereda V."/>
            <person name="Salamov A."/>
            <person name="Shapiro H.J."/>
            <person name="Wuyts J."/>
            <person name="Blaudez D."/>
            <person name="Buee M."/>
            <person name="Brokstein P."/>
            <person name="Canbaeck B."/>
            <person name="Cohen D."/>
            <person name="Courty P.E."/>
            <person name="Coutinho P.M."/>
            <person name="Delaruelle C."/>
            <person name="Detter J.C."/>
            <person name="Deveau A."/>
            <person name="DiFazio S."/>
            <person name="Duplessis S."/>
            <person name="Fraissinet-Tachet L."/>
            <person name="Lucic E."/>
            <person name="Frey-Klett P."/>
            <person name="Fourrey C."/>
            <person name="Feussner I."/>
            <person name="Gay G."/>
            <person name="Grimwood J."/>
            <person name="Hoegger P.J."/>
            <person name="Jain P."/>
            <person name="Kilaru S."/>
            <person name="Labbe J."/>
            <person name="Lin Y.C."/>
            <person name="Legue V."/>
            <person name="Le Tacon F."/>
            <person name="Marmeisse R."/>
            <person name="Melayah D."/>
            <person name="Montanini B."/>
            <person name="Muratet M."/>
            <person name="Nehls U."/>
            <person name="Niculita-Hirzel H."/>
            <person name="Oudot-Le Secq M.P."/>
            <person name="Peter M."/>
            <person name="Quesneville H."/>
            <person name="Rajashekar B."/>
            <person name="Reich M."/>
            <person name="Rouhier N."/>
            <person name="Schmutz J."/>
            <person name="Yin T."/>
            <person name="Chalot M."/>
            <person name="Henrissat B."/>
            <person name="Kuees U."/>
            <person name="Lucas S."/>
            <person name="Van de Peer Y."/>
            <person name="Podila G.K."/>
            <person name="Polle A."/>
            <person name="Pukkila P.J."/>
            <person name="Richardson P.M."/>
            <person name="Rouze P."/>
            <person name="Sanders I.R."/>
            <person name="Stajich J.E."/>
            <person name="Tunlid A."/>
            <person name="Tuskan G."/>
            <person name="Grigoriev I.V."/>
        </authorList>
    </citation>
    <scope>NUCLEOTIDE SEQUENCE [LARGE SCALE GENOMIC DNA]</scope>
    <source>
        <strain evidence="4">S238N-H82 / ATCC MYA-4686</strain>
    </source>
</reference>
<dbReference type="AlphaFoldDB" id="B0CWG6"/>
<name>B0CWG6_LACBS</name>